<evidence type="ECO:0000256" key="1">
    <source>
        <dbReference type="SAM" id="MobiDB-lite"/>
    </source>
</evidence>
<name>A0A1V2I6E5_9ACTN</name>
<protein>
    <submittedName>
        <fullName evidence="2">Uncharacterized protein</fullName>
    </submittedName>
</protein>
<accession>A0A1V2I6E5</accession>
<feature type="region of interest" description="Disordered" evidence="1">
    <location>
        <begin position="21"/>
        <end position="67"/>
    </location>
</feature>
<reference evidence="3" key="1">
    <citation type="submission" date="2016-10" db="EMBL/GenBank/DDBJ databases">
        <title>Frankia sp. NRRL B-16386 Genome sequencing.</title>
        <authorList>
            <person name="Ghodhbane-Gtari F."/>
            <person name="Swanson E."/>
            <person name="Gueddou A."/>
            <person name="Hezbri K."/>
            <person name="Ktari K."/>
            <person name="Nouioui I."/>
            <person name="Morris K."/>
            <person name="Simpson S."/>
            <person name="Abebe-Akele F."/>
            <person name="Thomas K."/>
            <person name="Gtari M."/>
            <person name="Tisa L.S."/>
        </authorList>
    </citation>
    <scope>NUCLEOTIDE SEQUENCE [LARGE SCALE GENOMIC DNA]</scope>
    <source>
        <strain evidence="3">NRRL B-16386</strain>
    </source>
</reference>
<evidence type="ECO:0000313" key="2">
    <source>
        <dbReference type="EMBL" id="ONH26388.1"/>
    </source>
</evidence>
<dbReference type="EMBL" id="MOMC01000051">
    <property type="protein sequence ID" value="ONH26388.1"/>
    <property type="molecule type" value="Genomic_DNA"/>
</dbReference>
<evidence type="ECO:0000313" key="3">
    <source>
        <dbReference type="Proteomes" id="UP000188929"/>
    </source>
</evidence>
<comment type="caution">
    <text evidence="2">The sequence shown here is derived from an EMBL/GenBank/DDBJ whole genome shotgun (WGS) entry which is preliminary data.</text>
</comment>
<feature type="compositionally biased region" description="Polar residues" evidence="1">
    <location>
        <begin position="43"/>
        <end position="67"/>
    </location>
</feature>
<dbReference type="AlphaFoldDB" id="A0A1V2I6E5"/>
<proteinExistence type="predicted"/>
<gene>
    <name evidence="2" type="ORF">BL253_24675</name>
</gene>
<dbReference type="Proteomes" id="UP000188929">
    <property type="component" value="Unassembled WGS sequence"/>
</dbReference>
<sequence length="67" mass="7357">MTASMFFVEQAVAISSSFPGPMRKRRDSGVVISRTPPSETPLRWTNRSSTCPPNAVTLASRTSSRAW</sequence>
<keyword evidence="3" id="KW-1185">Reference proteome</keyword>
<organism evidence="2 3">
    <name type="scientific">Pseudofrankia asymbiotica</name>
    <dbReference type="NCBI Taxonomy" id="1834516"/>
    <lineage>
        <taxon>Bacteria</taxon>
        <taxon>Bacillati</taxon>
        <taxon>Actinomycetota</taxon>
        <taxon>Actinomycetes</taxon>
        <taxon>Frankiales</taxon>
        <taxon>Frankiaceae</taxon>
        <taxon>Pseudofrankia</taxon>
    </lineage>
</organism>